<dbReference type="InterPro" id="IPR011600">
    <property type="entry name" value="Pept_C14_caspase"/>
</dbReference>
<dbReference type="InterPro" id="IPR029030">
    <property type="entry name" value="Caspase-like_dom_sf"/>
</dbReference>
<dbReference type="GO" id="GO:0005737">
    <property type="term" value="C:cytoplasm"/>
    <property type="evidence" value="ECO:0007669"/>
    <property type="project" value="TreeGrafter"/>
</dbReference>
<protein>
    <recommendedName>
        <fullName evidence="12">Caspase-1</fullName>
    </recommendedName>
</protein>
<dbReference type="AlphaFoldDB" id="A0A6L2PMR8"/>
<evidence type="ECO:0000256" key="1">
    <source>
        <dbReference type="ARBA" id="ARBA00010134"/>
    </source>
</evidence>
<comment type="similarity">
    <text evidence="1 7">Belongs to the peptidase C14A family.</text>
</comment>
<keyword evidence="4" id="KW-0378">Hydrolase</keyword>
<keyword evidence="6" id="KW-0865">Zymogen</keyword>
<keyword evidence="11" id="KW-1185">Reference proteome</keyword>
<accession>A0A6L2PMR8</accession>
<dbReference type="PROSITE" id="PS01121">
    <property type="entry name" value="CASPASE_HIS"/>
    <property type="match status" value="1"/>
</dbReference>
<organism evidence="10 11">
    <name type="scientific">Coptotermes formosanus</name>
    <name type="common">Formosan subterranean termite</name>
    <dbReference type="NCBI Taxonomy" id="36987"/>
    <lineage>
        <taxon>Eukaryota</taxon>
        <taxon>Metazoa</taxon>
        <taxon>Ecdysozoa</taxon>
        <taxon>Arthropoda</taxon>
        <taxon>Hexapoda</taxon>
        <taxon>Insecta</taxon>
        <taxon>Pterygota</taxon>
        <taxon>Neoptera</taxon>
        <taxon>Polyneoptera</taxon>
        <taxon>Dictyoptera</taxon>
        <taxon>Blattodea</taxon>
        <taxon>Blattoidea</taxon>
        <taxon>Termitoidae</taxon>
        <taxon>Rhinotermitidae</taxon>
        <taxon>Coptotermes</taxon>
    </lineage>
</organism>
<dbReference type="PRINTS" id="PR00376">
    <property type="entry name" value="IL1BCENZYME"/>
</dbReference>
<evidence type="ECO:0000313" key="10">
    <source>
        <dbReference type="EMBL" id="GFG33889.1"/>
    </source>
</evidence>
<dbReference type="EMBL" id="BLKM01000460">
    <property type="protein sequence ID" value="GFG33889.1"/>
    <property type="molecule type" value="Genomic_DNA"/>
</dbReference>
<evidence type="ECO:0000256" key="2">
    <source>
        <dbReference type="ARBA" id="ARBA00022670"/>
    </source>
</evidence>
<dbReference type="GO" id="GO:0043525">
    <property type="term" value="P:positive regulation of neuron apoptotic process"/>
    <property type="evidence" value="ECO:0007669"/>
    <property type="project" value="TreeGrafter"/>
</dbReference>
<dbReference type="Gene3D" id="3.40.50.1460">
    <property type="match status" value="1"/>
</dbReference>
<dbReference type="GO" id="GO:1990525">
    <property type="term" value="F:BIR domain binding"/>
    <property type="evidence" value="ECO:0007669"/>
    <property type="project" value="UniProtKB-ARBA"/>
</dbReference>
<dbReference type="PANTHER" id="PTHR10454:SF232">
    <property type="entry name" value="AT03047P-RELATED"/>
    <property type="match status" value="1"/>
</dbReference>
<evidence type="ECO:0000256" key="5">
    <source>
        <dbReference type="ARBA" id="ARBA00022807"/>
    </source>
</evidence>
<evidence type="ECO:0000256" key="4">
    <source>
        <dbReference type="ARBA" id="ARBA00022801"/>
    </source>
</evidence>
<dbReference type="SUPFAM" id="SSF52129">
    <property type="entry name" value="Caspase-like"/>
    <property type="match status" value="1"/>
</dbReference>
<feature type="domain" description="Caspase family p10" evidence="8">
    <location>
        <begin position="166"/>
        <end position="261"/>
    </location>
</feature>
<keyword evidence="5" id="KW-0788">Thiol protease</keyword>
<keyword evidence="3" id="KW-0053">Apoptosis</keyword>
<evidence type="ECO:0008006" key="12">
    <source>
        <dbReference type="Google" id="ProtNLM"/>
    </source>
</evidence>
<dbReference type="PROSITE" id="PS01122">
    <property type="entry name" value="CASPASE_CYS"/>
    <property type="match status" value="1"/>
</dbReference>
<dbReference type="PROSITE" id="PS50207">
    <property type="entry name" value="CASPASE_P10"/>
    <property type="match status" value="1"/>
</dbReference>
<dbReference type="InterPro" id="IPR001309">
    <property type="entry name" value="Pept_C14_p20"/>
</dbReference>
<dbReference type="Proteomes" id="UP000502823">
    <property type="component" value="Unassembled WGS sequence"/>
</dbReference>
<evidence type="ECO:0000256" key="7">
    <source>
        <dbReference type="RuleBase" id="RU003971"/>
    </source>
</evidence>
<dbReference type="Pfam" id="PF00656">
    <property type="entry name" value="Peptidase_C14"/>
    <property type="match status" value="1"/>
</dbReference>
<evidence type="ECO:0000256" key="3">
    <source>
        <dbReference type="ARBA" id="ARBA00022703"/>
    </source>
</evidence>
<dbReference type="GO" id="GO:0006508">
    <property type="term" value="P:proteolysis"/>
    <property type="evidence" value="ECO:0007669"/>
    <property type="project" value="UniProtKB-KW"/>
</dbReference>
<dbReference type="GO" id="GO:0045476">
    <property type="term" value="P:nurse cell apoptotic process"/>
    <property type="evidence" value="ECO:0007669"/>
    <property type="project" value="UniProtKB-ARBA"/>
</dbReference>
<evidence type="ECO:0000256" key="6">
    <source>
        <dbReference type="ARBA" id="ARBA00023145"/>
    </source>
</evidence>
<dbReference type="PANTHER" id="PTHR10454">
    <property type="entry name" value="CASPASE"/>
    <property type="match status" value="1"/>
</dbReference>
<dbReference type="InterPro" id="IPR033139">
    <property type="entry name" value="Caspase_cys_AS"/>
</dbReference>
<dbReference type="FunFam" id="3.40.50.1460:FF:000001">
    <property type="entry name" value="Caspase-3 preproprotein"/>
    <property type="match status" value="1"/>
</dbReference>
<dbReference type="InterPro" id="IPR015917">
    <property type="entry name" value="Pept_C14A"/>
</dbReference>
<keyword evidence="2" id="KW-0645">Protease</keyword>
<dbReference type="InParanoid" id="A0A6L2PMR8"/>
<dbReference type="OrthoDB" id="6116485at2759"/>
<dbReference type="SMART" id="SM00115">
    <property type="entry name" value="CASc"/>
    <property type="match status" value="1"/>
</dbReference>
<dbReference type="PROSITE" id="PS50208">
    <property type="entry name" value="CASPASE_P20"/>
    <property type="match status" value="1"/>
</dbReference>
<dbReference type="InterPro" id="IPR002398">
    <property type="entry name" value="Pept_C14"/>
</dbReference>
<dbReference type="GO" id="GO:0016322">
    <property type="term" value="P:neuron remodeling"/>
    <property type="evidence" value="ECO:0007669"/>
    <property type="project" value="UniProtKB-ARBA"/>
</dbReference>
<name>A0A6L2PMR8_COPFO</name>
<evidence type="ECO:0000259" key="8">
    <source>
        <dbReference type="PROSITE" id="PS50207"/>
    </source>
</evidence>
<dbReference type="InterPro" id="IPR002138">
    <property type="entry name" value="Pept_C14_p10"/>
</dbReference>
<reference evidence="11" key="1">
    <citation type="submission" date="2020-01" db="EMBL/GenBank/DDBJ databases">
        <title>Draft genome sequence of the Termite Coptotermes fromosanus.</title>
        <authorList>
            <person name="Itakura S."/>
            <person name="Yosikawa Y."/>
            <person name="Umezawa K."/>
        </authorList>
    </citation>
    <scope>NUCLEOTIDE SEQUENCE [LARGE SCALE GENOMIC DNA]</scope>
</reference>
<gene>
    <name evidence="10" type="ORF">Cfor_07137</name>
</gene>
<comment type="caution">
    <text evidence="10">The sequence shown here is derived from an EMBL/GenBank/DDBJ whole genome shotgun (WGS) entry which is preliminary data.</text>
</comment>
<sequence length="264" mass="30240">ESYEADMPVLKYAEEYNMNHNRRGKAVIFNHDEFKNKSLRPGSAVDASILEETYKVLGFEVIIHNNLRVHQIQNAITGLAEEDHSDADCLLVTVLTHGESSKFLQAYDALYNVEDLWLPFTADKCLSLAGKPKVFIIQACRGKNLDRGVTLRAGQRRCTEIDAINAAYKIPTHADFLIVYSSVEGYPSWRDPDTGTWFIQCLCQELQEHASTKDFLKIVTRTSRRVAIDHESYNDTIPLQHQQKQIPSFNSMLIRDLYFRPKML</sequence>
<feature type="non-terminal residue" evidence="10">
    <location>
        <position position="1"/>
    </location>
</feature>
<dbReference type="CDD" id="cd00032">
    <property type="entry name" value="CASc"/>
    <property type="match status" value="1"/>
</dbReference>
<proteinExistence type="inferred from homology"/>
<evidence type="ECO:0000313" key="11">
    <source>
        <dbReference type="Proteomes" id="UP000502823"/>
    </source>
</evidence>
<dbReference type="GO" id="GO:0045751">
    <property type="term" value="P:negative regulation of Toll signaling pathway"/>
    <property type="evidence" value="ECO:0007669"/>
    <property type="project" value="UniProtKB-ARBA"/>
</dbReference>
<dbReference type="GO" id="GO:0004197">
    <property type="term" value="F:cysteine-type endopeptidase activity"/>
    <property type="evidence" value="ECO:0007669"/>
    <property type="project" value="InterPro"/>
</dbReference>
<feature type="domain" description="Caspase family p20" evidence="9">
    <location>
        <begin position="22"/>
        <end position="144"/>
    </location>
</feature>
<evidence type="ECO:0000259" key="9">
    <source>
        <dbReference type="PROSITE" id="PS50208"/>
    </source>
</evidence>
<dbReference type="InterPro" id="IPR016129">
    <property type="entry name" value="Caspase_his_AS"/>
</dbReference>